<gene>
    <name evidence="4" type="primary">Clca1-L7</name>
    <name evidence="4" type="ORF">Hamer_G012261</name>
</gene>
<keyword evidence="1" id="KW-0472">Membrane</keyword>
<dbReference type="GO" id="GO:0032991">
    <property type="term" value="C:protein-containing complex"/>
    <property type="evidence" value="ECO:0007669"/>
    <property type="project" value="UniProtKB-ARBA"/>
</dbReference>
<dbReference type="InterPro" id="IPR013642">
    <property type="entry name" value="CLCA_N"/>
</dbReference>
<proteinExistence type="predicted"/>
<feature type="domain" description="VWFA" evidence="3">
    <location>
        <begin position="297"/>
        <end position="480"/>
    </location>
</feature>
<feature type="chain" id="PRO_5035146417" evidence="2">
    <location>
        <begin position="23"/>
        <end position="905"/>
    </location>
</feature>
<dbReference type="EMBL" id="JAHLQT010014894">
    <property type="protein sequence ID" value="KAG7170038.1"/>
    <property type="molecule type" value="Genomic_DNA"/>
</dbReference>
<keyword evidence="2" id="KW-0732">Signal</keyword>
<feature type="transmembrane region" description="Helical" evidence="1">
    <location>
        <begin position="858"/>
        <end position="876"/>
    </location>
</feature>
<sequence length="905" mass="101207">MRVAGCYSFLWMVVVVVGVVKASQVILTNSGYMGIVVGISSEVDESDCQPVIDSVTEIIKKASEILYQNTHKQVFFGDVKILIPKFWTNCNENAVGAESESYEESDIKIAKENVLYGDQPYTLQPGECGEPGLYIHLTPTYLTHPNIINLWGPPEKVLMAEWSKLRWGVFDEVGYPDDYLFPLEYTEDVETNTTNTEKLFLPTVCTSGVPQGNFINKRTGESCVDVIPRDHNCRFKMSKGQDLNASIFSSPKVDKDMIVGFCSDKSTGIFHNSEAPTKQNTFCHGNSTWSIILRHPDFLNFGDLKAQKEYAEPNVTLVQEADANFVLLLDYSESMITDGILHTKAIFIGTSKLVKNMTKIEGKSSREALVKALPLTARGITCIGCGLYEAIKVLQNLKNQVIILLSDGKESSIEELRINRTISRYKNKFEKTNIRLVSIAFGREADPRLEELAKLNGGCSFTVNDEDKGHMLGDALRGALVYQPPLNPSDMVIQITSKELKVSGSSDQEKITVGSTFTVDKGMGKNLVFRLDSFCENYITNDTQPQLIRPSNKVEENVTETFYPDTLMWHITVPKAEEGQWRWYIKLPPKKDCNVRYGVASQPHDLSTSSVTIKGWVNVGNVVDAAKDKKVIICAKVIQGIYPVLNASVSTLITHPDGIKKEELQLLDNGQAADRIAGDGIYCRYLLKYSENGRYSIKALVINFSNESKDATSPCRVTDLKVEFLYQDPDTDEFLLSLSWTAPGDDLDFGKVSSYALCMTDDRQYLKEYIFDKSERNIFLNVSDSLVTISAGEPVLTNITGVKKMKFYQYYYVALRSRDEEGNASPVSNIAKQRLQVFYMKSVPLIETNKDLIICGSIVAFIVLIIAAGTLVWCILKKIKEQENSLQSDIVSSVYSRSCKVELHT</sequence>
<keyword evidence="1" id="KW-0812">Transmembrane</keyword>
<evidence type="ECO:0000259" key="3">
    <source>
        <dbReference type="PROSITE" id="PS50234"/>
    </source>
</evidence>
<evidence type="ECO:0000256" key="1">
    <source>
        <dbReference type="SAM" id="Phobius"/>
    </source>
</evidence>
<dbReference type="PANTHER" id="PTHR10579">
    <property type="entry name" value="CALCIUM-ACTIVATED CHLORIDE CHANNEL REGULATOR"/>
    <property type="match status" value="1"/>
</dbReference>
<evidence type="ECO:0000313" key="4">
    <source>
        <dbReference type="EMBL" id="KAG7170038.1"/>
    </source>
</evidence>
<evidence type="ECO:0000256" key="2">
    <source>
        <dbReference type="SAM" id="SignalP"/>
    </source>
</evidence>
<keyword evidence="1" id="KW-1133">Transmembrane helix</keyword>
<dbReference type="PANTHER" id="PTHR10579:SF177">
    <property type="entry name" value="CALCIUM-ACTIVATED CHLORIDE CHANNEL REGULATOR 4-LIKE PROTEIN"/>
    <property type="match status" value="1"/>
</dbReference>
<dbReference type="Proteomes" id="UP000747542">
    <property type="component" value="Unassembled WGS sequence"/>
</dbReference>
<organism evidence="4 5">
    <name type="scientific">Homarus americanus</name>
    <name type="common">American lobster</name>
    <dbReference type="NCBI Taxonomy" id="6706"/>
    <lineage>
        <taxon>Eukaryota</taxon>
        <taxon>Metazoa</taxon>
        <taxon>Ecdysozoa</taxon>
        <taxon>Arthropoda</taxon>
        <taxon>Crustacea</taxon>
        <taxon>Multicrustacea</taxon>
        <taxon>Malacostraca</taxon>
        <taxon>Eumalacostraca</taxon>
        <taxon>Eucarida</taxon>
        <taxon>Decapoda</taxon>
        <taxon>Pleocyemata</taxon>
        <taxon>Astacidea</taxon>
        <taxon>Nephropoidea</taxon>
        <taxon>Nephropidae</taxon>
        <taxon>Homarus</taxon>
    </lineage>
</organism>
<dbReference type="InterPro" id="IPR002035">
    <property type="entry name" value="VWF_A"/>
</dbReference>
<dbReference type="Pfam" id="PF08434">
    <property type="entry name" value="CLCA"/>
    <property type="match status" value="1"/>
</dbReference>
<protein>
    <submittedName>
        <fullName evidence="4">Calcium-activated chloride channel regulator 1-like 7</fullName>
    </submittedName>
</protein>
<reference evidence="4" key="1">
    <citation type="journal article" date="2021" name="Sci. Adv.">
        <title>The American lobster genome reveals insights on longevity, neural, and immune adaptations.</title>
        <authorList>
            <person name="Polinski J.M."/>
            <person name="Zimin A.V."/>
            <person name="Clark K.F."/>
            <person name="Kohn A.B."/>
            <person name="Sadowski N."/>
            <person name="Timp W."/>
            <person name="Ptitsyn A."/>
            <person name="Khanna P."/>
            <person name="Romanova D.Y."/>
            <person name="Williams P."/>
            <person name="Greenwood S.J."/>
            <person name="Moroz L.L."/>
            <person name="Walt D.R."/>
            <person name="Bodnar A.G."/>
        </authorList>
    </citation>
    <scope>NUCLEOTIDE SEQUENCE</scope>
    <source>
        <strain evidence="4">GMGI-L3</strain>
    </source>
</reference>
<feature type="signal peptide" evidence="2">
    <location>
        <begin position="1"/>
        <end position="22"/>
    </location>
</feature>
<keyword evidence="5" id="KW-1185">Reference proteome</keyword>
<evidence type="ECO:0000313" key="5">
    <source>
        <dbReference type="Proteomes" id="UP000747542"/>
    </source>
</evidence>
<dbReference type="AlphaFoldDB" id="A0A8J5KEH3"/>
<comment type="caution">
    <text evidence="4">The sequence shown here is derived from an EMBL/GenBank/DDBJ whole genome shotgun (WGS) entry which is preliminary data.</text>
</comment>
<dbReference type="Gene3D" id="3.40.50.410">
    <property type="entry name" value="von Willebrand factor, type A domain"/>
    <property type="match status" value="1"/>
</dbReference>
<dbReference type="Pfam" id="PF00092">
    <property type="entry name" value="VWA"/>
    <property type="match status" value="1"/>
</dbReference>
<dbReference type="PROSITE" id="PS50234">
    <property type="entry name" value="VWFA"/>
    <property type="match status" value="1"/>
</dbReference>
<accession>A0A8J5KEH3</accession>
<dbReference type="InterPro" id="IPR051266">
    <property type="entry name" value="CLCR"/>
</dbReference>
<name>A0A8J5KEH3_HOMAM</name>
<dbReference type="SUPFAM" id="SSF53300">
    <property type="entry name" value="vWA-like"/>
    <property type="match status" value="1"/>
</dbReference>
<dbReference type="CDD" id="cd00198">
    <property type="entry name" value="vWFA"/>
    <property type="match status" value="1"/>
</dbReference>
<dbReference type="InterPro" id="IPR036465">
    <property type="entry name" value="vWFA_dom_sf"/>
</dbReference>